<evidence type="ECO:0000313" key="2">
    <source>
        <dbReference type="Proteomes" id="UP001055072"/>
    </source>
</evidence>
<comment type="caution">
    <text evidence="1">The sequence shown here is derived from an EMBL/GenBank/DDBJ whole genome shotgun (WGS) entry which is preliminary data.</text>
</comment>
<name>A0ACB8TLM2_9APHY</name>
<sequence>MKLSAKARCSESSRQPRAESPVCKYCKSSAHSGEKLMRCSRCKQTAYCSGTCQSSDWPTHKKTCAKA</sequence>
<reference evidence="1" key="1">
    <citation type="journal article" date="2021" name="Environ. Microbiol.">
        <title>Gene family expansions and transcriptome signatures uncover fungal adaptations to wood decay.</title>
        <authorList>
            <person name="Hage H."/>
            <person name="Miyauchi S."/>
            <person name="Viragh M."/>
            <person name="Drula E."/>
            <person name="Min B."/>
            <person name="Chaduli D."/>
            <person name="Navarro D."/>
            <person name="Favel A."/>
            <person name="Norest M."/>
            <person name="Lesage-Meessen L."/>
            <person name="Balint B."/>
            <person name="Merenyi Z."/>
            <person name="de Eugenio L."/>
            <person name="Morin E."/>
            <person name="Martinez A.T."/>
            <person name="Baldrian P."/>
            <person name="Stursova M."/>
            <person name="Martinez M.J."/>
            <person name="Novotny C."/>
            <person name="Magnuson J.K."/>
            <person name="Spatafora J.W."/>
            <person name="Maurice S."/>
            <person name="Pangilinan J."/>
            <person name="Andreopoulos W."/>
            <person name="LaButti K."/>
            <person name="Hundley H."/>
            <person name="Na H."/>
            <person name="Kuo A."/>
            <person name="Barry K."/>
            <person name="Lipzen A."/>
            <person name="Henrissat B."/>
            <person name="Riley R."/>
            <person name="Ahrendt S."/>
            <person name="Nagy L.G."/>
            <person name="Grigoriev I.V."/>
            <person name="Martin F."/>
            <person name="Rosso M.N."/>
        </authorList>
    </citation>
    <scope>NUCLEOTIDE SEQUENCE</scope>
    <source>
        <strain evidence="1">CBS 384.51</strain>
    </source>
</reference>
<protein>
    <submittedName>
        <fullName evidence="1">Uncharacterized protein</fullName>
    </submittedName>
</protein>
<dbReference type="Proteomes" id="UP001055072">
    <property type="component" value="Unassembled WGS sequence"/>
</dbReference>
<keyword evidence="2" id="KW-1185">Reference proteome</keyword>
<organism evidence="1 2">
    <name type="scientific">Irpex rosettiformis</name>
    <dbReference type="NCBI Taxonomy" id="378272"/>
    <lineage>
        <taxon>Eukaryota</taxon>
        <taxon>Fungi</taxon>
        <taxon>Dikarya</taxon>
        <taxon>Basidiomycota</taxon>
        <taxon>Agaricomycotina</taxon>
        <taxon>Agaricomycetes</taxon>
        <taxon>Polyporales</taxon>
        <taxon>Irpicaceae</taxon>
        <taxon>Irpex</taxon>
    </lineage>
</organism>
<proteinExistence type="predicted"/>
<evidence type="ECO:0000313" key="1">
    <source>
        <dbReference type="EMBL" id="KAI0082906.1"/>
    </source>
</evidence>
<accession>A0ACB8TLM2</accession>
<dbReference type="EMBL" id="MU275114">
    <property type="protein sequence ID" value="KAI0082906.1"/>
    <property type="molecule type" value="Genomic_DNA"/>
</dbReference>
<gene>
    <name evidence="1" type="ORF">BDY19DRAFT_981727</name>
</gene>
<feature type="non-terminal residue" evidence="1">
    <location>
        <position position="1"/>
    </location>
</feature>